<feature type="signal peptide" evidence="2">
    <location>
        <begin position="1"/>
        <end position="16"/>
    </location>
</feature>
<dbReference type="EMBL" id="JASPKY010000034">
    <property type="protein sequence ID" value="KAK9747072.1"/>
    <property type="molecule type" value="Genomic_DNA"/>
</dbReference>
<name>A0AAW1MLP8_POPJA</name>
<feature type="compositionally biased region" description="Basic and acidic residues" evidence="1">
    <location>
        <begin position="33"/>
        <end position="42"/>
    </location>
</feature>
<accession>A0AAW1MLP8</accession>
<keyword evidence="4" id="KW-1185">Reference proteome</keyword>
<gene>
    <name evidence="3" type="ORF">QE152_g5571</name>
</gene>
<dbReference type="AlphaFoldDB" id="A0AAW1MLP8"/>
<sequence>MQRILILFFFSTTIYAGIITHDTDEGESSSSLEVHHGDKHDYGYAIGDSQSTRNEGSDHGDDDQQEINDSYNDNGSFGHGDYGSQGGSDGDEELGDNGNFGGYDGHYQQDSENEGDGAENETHKDY</sequence>
<evidence type="ECO:0000256" key="2">
    <source>
        <dbReference type="SAM" id="SignalP"/>
    </source>
</evidence>
<evidence type="ECO:0000313" key="3">
    <source>
        <dbReference type="EMBL" id="KAK9747072.1"/>
    </source>
</evidence>
<protein>
    <recommendedName>
        <fullName evidence="5">Secreted protein</fullName>
    </recommendedName>
</protein>
<keyword evidence="2" id="KW-0732">Signal</keyword>
<proteinExistence type="predicted"/>
<comment type="caution">
    <text evidence="3">The sequence shown here is derived from an EMBL/GenBank/DDBJ whole genome shotgun (WGS) entry which is preliminary data.</text>
</comment>
<evidence type="ECO:0000256" key="1">
    <source>
        <dbReference type="SAM" id="MobiDB-lite"/>
    </source>
</evidence>
<evidence type="ECO:0000313" key="4">
    <source>
        <dbReference type="Proteomes" id="UP001458880"/>
    </source>
</evidence>
<evidence type="ECO:0008006" key="5">
    <source>
        <dbReference type="Google" id="ProtNLM"/>
    </source>
</evidence>
<feature type="compositionally biased region" description="Gly residues" evidence="1">
    <location>
        <begin position="77"/>
        <end position="88"/>
    </location>
</feature>
<feature type="chain" id="PRO_5043587231" description="Secreted protein" evidence="2">
    <location>
        <begin position="17"/>
        <end position="126"/>
    </location>
</feature>
<reference evidence="3 4" key="1">
    <citation type="journal article" date="2024" name="BMC Genomics">
        <title>De novo assembly and annotation of Popillia japonica's genome with initial clues to its potential as an invasive pest.</title>
        <authorList>
            <person name="Cucini C."/>
            <person name="Boschi S."/>
            <person name="Funari R."/>
            <person name="Cardaioli E."/>
            <person name="Iannotti N."/>
            <person name="Marturano G."/>
            <person name="Paoli F."/>
            <person name="Bruttini M."/>
            <person name="Carapelli A."/>
            <person name="Frati F."/>
            <person name="Nardi F."/>
        </authorList>
    </citation>
    <scope>NUCLEOTIDE SEQUENCE [LARGE SCALE GENOMIC DNA]</scope>
    <source>
        <strain evidence="3">DMR45628</strain>
    </source>
</reference>
<dbReference type="Proteomes" id="UP001458880">
    <property type="component" value="Unassembled WGS sequence"/>
</dbReference>
<organism evidence="3 4">
    <name type="scientific">Popillia japonica</name>
    <name type="common">Japanese beetle</name>
    <dbReference type="NCBI Taxonomy" id="7064"/>
    <lineage>
        <taxon>Eukaryota</taxon>
        <taxon>Metazoa</taxon>
        <taxon>Ecdysozoa</taxon>
        <taxon>Arthropoda</taxon>
        <taxon>Hexapoda</taxon>
        <taxon>Insecta</taxon>
        <taxon>Pterygota</taxon>
        <taxon>Neoptera</taxon>
        <taxon>Endopterygota</taxon>
        <taxon>Coleoptera</taxon>
        <taxon>Polyphaga</taxon>
        <taxon>Scarabaeiformia</taxon>
        <taxon>Scarabaeidae</taxon>
        <taxon>Rutelinae</taxon>
        <taxon>Popillia</taxon>
    </lineage>
</organism>
<feature type="region of interest" description="Disordered" evidence="1">
    <location>
        <begin position="23"/>
        <end position="126"/>
    </location>
</feature>